<name>A0A223NWK0_9SPHI</name>
<evidence type="ECO:0000259" key="3">
    <source>
        <dbReference type="Pfam" id="PF01833"/>
    </source>
</evidence>
<dbReference type="OrthoDB" id="670826at2"/>
<dbReference type="Gene3D" id="2.60.40.10">
    <property type="entry name" value="Immunoglobulins"/>
    <property type="match status" value="2"/>
</dbReference>
<organism evidence="4 5">
    <name type="scientific">Mucilaginibacter xinganensis</name>
    <dbReference type="NCBI Taxonomy" id="1234841"/>
    <lineage>
        <taxon>Bacteria</taxon>
        <taxon>Pseudomonadati</taxon>
        <taxon>Bacteroidota</taxon>
        <taxon>Sphingobacteriia</taxon>
        <taxon>Sphingobacteriales</taxon>
        <taxon>Sphingobacteriaceae</taxon>
        <taxon>Mucilaginibacter</taxon>
    </lineage>
</organism>
<keyword evidence="5" id="KW-1185">Reference proteome</keyword>
<keyword evidence="1 2" id="KW-0732">Signal</keyword>
<feature type="signal peptide" evidence="2">
    <location>
        <begin position="1"/>
        <end position="25"/>
    </location>
</feature>
<dbReference type="PANTHER" id="PTHR46769:SF2">
    <property type="entry name" value="FIBROCYSTIN-L ISOFORM 2 PRECURSOR-RELATED"/>
    <property type="match status" value="1"/>
</dbReference>
<dbReference type="AlphaFoldDB" id="A0A223NWK0"/>
<dbReference type="SUPFAM" id="SSF81296">
    <property type="entry name" value="E set domains"/>
    <property type="match status" value="2"/>
</dbReference>
<evidence type="ECO:0000313" key="4">
    <source>
        <dbReference type="EMBL" id="ASU34160.1"/>
    </source>
</evidence>
<accession>A0A223NWK0</accession>
<sequence length="527" mass="54918">MKNFTPVLRIAVSCFLIVSAIISCKKDNQTNPPPAVKPVVTNVQPKDPMPGDVVTITGTGFGSIATDVKVTIGAQVVTITSVTTTEIKFTLPAGITAGDIAVAIKNVIANNTDPQKATITPKPSLVPAATITSINPTSGKVGDVVTITGTNFSATATDDVVKFNGVTATVSAATTTALTVSVPATATTGTISLSVKSAAIITGPSFTINTSTGGTGSPINYIKVLGGTATVSKIASAPAEIGAMVVDKKNNVLYYADYTVFAASHAGTVYKLKLDGSAPTPLTTDSRINTVFNLGVDATGNVIVFTGVDKQGINVNVYKVDPGTGSVTGLATNVNLGGGNYPLVVDSQGGIWNGYGQKLNTATNKFDRNATFPYTSYTSTFYQGDGIYVDNASGTDVGFVKYNLLTKNGTSTDFTLQALFKQDNADIGSNSHSLDVQSRYAIDNSENFYALYPIAGDAASFYNDYYVIRKTKNGTAAASSLLLKFTTPFNVPAYTQPRSNIGLLFQSDGAGNLYMKDNGTDIIKIIQ</sequence>
<dbReference type="InterPro" id="IPR013783">
    <property type="entry name" value="Ig-like_fold"/>
</dbReference>
<dbReference type="InterPro" id="IPR002909">
    <property type="entry name" value="IPT_dom"/>
</dbReference>
<dbReference type="PANTHER" id="PTHR46769">
    <property type="entry name" value="POLYCYSTIC KIDNEY AND HEPATIC DISEASE 1 (AUTOSOMAL RECESSIVE)-LIKE 1"/>
    <property type="match status" value="1"/>
</dbReference>
<protein>
    <recommendedName>
        <fullName evidence="3">IPT/TIG domain-containing protein</fullName>
    </recommendedName>
</protein>
<dbReference type="InterPro" id="IPR052387">
    <property type="entry name" value="Fibrocystin"/>
</dbReference>
<dbReference type="PROSITE" id="PS51257">
    <property type="entry name" value="PROKAR_LIPOPROTEIN"/>
    <property type="match status" value="1"/>
</dbReference>
<dbReference type="EMBL" id="CP022743">
    <property type="protein sequence ID" value="ASU34160.1"/>
    <property type="molecule type" value="Genomic_DNA"/>
</dbReference>
<proteinExistence type="predicted"/>
<gene>
    <name evidence="4" type="ORF">MuYL_2271</name>
</gene>
<feature type="chain" id="PRO_5012759086" description="IPT/TIG domain-containing protein" evidence="2">
    <location>
        <begin position="26"/>
        <end position="527"/>
    </location>
</feature>
<feature type="domain" description="IPT/TIG" evidence="3">
    <location>
        <begin position="130"/>
        <end position="200"/>
    </location>
</feature>
<dbReference type="CDD" id="cd00102">
    <property type="entry name" value="IPT"/>
    <property type="match status" value="1"/>
</dbReference>
<evidence type="ECO:0000256" key="1">
    <source>
        <dbReference type="ARBA" id="ARBA00022729"/>
    </source>
</evidence>
<evidence type="ECO:0000256" key="2">
    <source>
        <dbReference type="SAM" id="SignalP"/>
    </source>
</evidence>
<feature type="domain" description="IPT/TIG" evidence="3">
    <location>
        <begin position="38"/>
        <end position="106"/>
    </location>
</feature>
<dbReference type="KEGG" id="muc:MuYL_2271"/>
<dbReference type="RefSeq" id="WP_094570546.1">
    <property type="nucleotide sequence ID" value="NZ_CP022743.1"/>
</dbReference>
<reference evidence="4 5" key="1">
    <citation type="submission" date="2017-08" db="EMBL/GenBank/DDBJ databases">
        <title>Complete genome sequence of Mucilaginibacter sp. strain BJC16-A31.</title>
        <authorList>
            <consortium name="Henan University of Science and Technology"/>
            <person name="You X."/>
        </authorList>
    </citation>
    <scope>NUCLEOTIDE SEQUENCE [LARGE SCALE GENOMIC DNA]</scope>
    <source>
        <strain evidence="4 5">BJC16-A31</strain>
    </source>
</reference>
<dbReference type="SUPFAM" id="SSF82171">
    <property type="entry name" value="DPP6 N-terminal domain-like"/>
    <property type="match status" value="1"/>
</dbReference>
<dbReference type="InterPro" id="IPR014756">
    <property type="entry name" value="Ig_E-set"/>
</dbReference>
<evidence type="ECO:0000313" key="5">
    <source>
        <dbReference type="Proteomes" id="UP000215002"/>
    </source>
</evidence>
<dbReference type="Proteomes" id="UP000215002">
    <property type="component" value="Chromosome"/>
</dbReference>
<dbReference type="Pfam" id="PF01833">
    <property type="entry name" value="TIG"/>
    <property type="match status" value="2"/>
</dbReference>